<feature type="transmembrane region" description="Helical" evidence="3">
    <location>
        <begin position="7"/>
        <end position="26"/>
    </location>
</feature>
<sequence length="1168" mass="135149">MWYPTVLAINALMNSLLYGGLLLYFGHIVPNLFWLAFWHGVQFGVPAFLIFYRLEWIHLRIAPMLFNIRRRLGAARCAEIIPLNRQRRLGAAGLDREEIQNWQDQEELALIRPWREDLVGFARLKLAKMLVRARAIVTLLMDACRSFWVFCKSYWNLRNRVPDLEERLSNAIHGRNGWRRRFLQMLRLRNECKELHHHAEDQIETIRGLERQRNERKAAYDELLGEFRALRQASTALILAGGPARTTEKLLRVSAQTRDLHRKQIQTLVASLKEAGAEIATLKDKVKTLEEDLQTVNDGRAIMLWRDTAKENIELRRQAHEEILERDMKIRNLRDHRDESAVTSLSLDSRGQQILRKLQENLISAEDKLAHFEMIVEKSNYDEVKYKEEKEQIKMDALYGESERLGELYTNAVIEANELNEELKRFEFSTDPEYDIEAVQRHCNEEKEKLKREIADKNRQISTFKAQIDHSMGSMNWADNRFAPLDKYFGFIPGAKKEIRRLSTAIEQGLEMVDQTRYLENLTIERDRLLDEMQNFRAIQAELLQNKTQNETELVTLRDRVARRNTQVTNLKTRNTNLQAQLIEAQAVVPPLGEELKIAGIAAPVMAIYVRNLLALEKEIRERGREIPEYPSIPGFDGVGGIEREPIEISVVRICDQLKVRFHDLSRMVRECDPPCLGATDDWVDDNTDSPENLNARRLGQILRLKDLWGYIGTLHFDTILFVHKICRNFGIEPDVELPEKPQSPSPSPSPTPSPPPPRSRDGDLFPATFTHYEVFDIERWNVFPHDQENITPALSVISALQLSIQEQLPDHDAGYLEPIAYERHLVGTIGRNITFLIDPIHERQVAEALYRINHSFVLRTVTQFPRRNGGSRYLSREILYPNTLEVPPPRTVVVLYLSGNCWQGMSLKPVESDNGSENGLDDRIPTPELESPVLMEFDLTDWKIDYVVERWKVPGQAVMREGLFSISAVASSLHWQYPGVLWNNIAANEAYENLFERFQRVHPHYEGDYLPEHIQVVLEGILGDENNRPHYRLATITPHEIADGDVRCFVSIYGGESDRPLLYVSYNPGVHWRGMRRMRAGDSKDVIEDLEWCFSVQQLPVQELPANRMIIDEPIDTPPILPATILPRNENYGMNSIKVPFNQDGWTFDIDLEHFNEGLRRGDNQEP</sequence>
<dbReference type="STRING" id="999810.G2Y347"/>
<feature type="coiled-coil region" evidence="1">
    <location>
        <begin position="265"/>
        <end position="299"/>
    </location>
</feature>
<dbReference type="EMBL" id="FQ790285">
    <property type="protein sequence ID" value="CCD47087.1"/>
    <property type="molecule type" value="Genomic_DNA"/>
</dbReference>
<name>G2Y347_BOTF4</name>
<gene>
    <name evidence="4" type="ORF">BofuT4_P039890.1</name>
</gene>
<evidence type="ECO:0000256" key="1">
    <source>
        <dbReference type="SAM" id="Coils"/>
    </source>
</evidence>
<accession>G2Y347</accession>
<keyword evidence="3" id="KW-1133">Transmembrane helix</keyword>
<proteinExistence type="predicted"/>
<dbReference type="InParanoid" id="G2Y347"/>
<evidence type="ECO:0000313" key="5">
    <source>
        <dbReference type="Proteomes" id="UP000008177"/>
    </source>
</evidence>
<keyword evidence="3" id="KW-0812">Transmembrane</keyword>
<evidence type="ECO:0000313" key="4">
    <source>
        <dbReference type="EMBL" id="CCD47087.1"/>
    </source>
</evidence>
<reference evidence="5" key="1">
    <citation type="journal article" date="2011" name="PLoS Genet.">
        <title>Genomic analysis of the necrotrophic fungal pathogens Sclerotinia sclerotiorum and Botrytis cinerea.</title>
        <authorList>
            <person name="Amselem J."/>
            <person name="Cuomo C.A."/>
            <person name="van Kan J.A."/>
            <person name="Viaud M."/>
            <person name="Benito E.P."/>
            <person name="Couloux A."/>
            <person name="Coutinho P.M."/>
            <person name="de Vries R.P."/>
            <person name="Dyer P.S."/>
            <person name="Fillinger S."/>
            <person name="Fournier E."/>
            <person name="Gout L."/>
            <person name="Hahn M."/>
            <person name="Kohn L."/>
            <person name="Lapalu N."/>
            <person name="Plummer K.M."/>
            <person name="Pradier J.M."/>
            <person name="Quevillon E."/>
            <person name="Sharon A."/>
            <person name="Simon A."/>
            <person name="ten Have A."/>
            <person name="Tudzynski B."/>
            <person name="Tudzynski P."/>
            <person name="Wincker P."/>
            <person name="Andrew M."/>
            <person name="Anthouard V."/>
            <person name="Beever R.E."/>
            <person name="Beffa R."/>
            <person name="Benoit I."/>
            <person name="Bouzid O."/>
            <person name="Brault B."/>
            <person name="Chen Z."/>
            <person name="Choquer M."/>
            <person name="Collemare J."/>
            <person name="Cotton P."/>
            <person name="Danchin E.G."/>
            <person name="Da Silva C."/>
            <person name="Gautier A."/>
            <person name="Giraud C."/>
            <person name="Giraud T."/>
            <person name="Gonzalez C."/>
            <person name="Grossetete S."/>
            <person name="Guldener U."/>
            <person name="Henrissat B."/>
            <person name="Howlett B.J."/>
            <person name="Kodira C."/>
            <person name="Kretschmer M."/>
            <person name="Lappartient A."/>
            <person name="Leroch M."/>
            <person name="Levis C."/>
            <person name="Mauceli E."/>
            <person name="Neuveglise C."/>
            <person name="Oeser B."/>
            <person name="Pearson M."/>
            <person name="Poulain J."/>
            <person name="Poussereau N."/>
            <person name="Quesneville H."/>
            <person name="Rascle C."/>
            <person name="Schumacher J."/>
            <person name="Segurens B."/>
            <person name="Sexton A."/>
            <person name="Silva E."/>
            <person name="Sirven C."/>
            <person name="Soanes D.M."/>
            <person name="Talbot N.J."/>
            <person name="Templeton M."/>
            <person name="Yandava C."/>
            <person name="Yarden O."/>
            <person name="Zeng Q."/>
            <person name="Rollins J.A."/>
            <person name="Lebrun M.H."/>
            <person name="Dickman M."/>
        </authorList>
    </citation>
    <scope>NUCLEOTIDE SEQUENCE [LARGE SCALE GENOMIC DNA]</scope>
    <source>
        <strain evidence="5">T4</strain>
    </source>
</reference>
<dbReference type="HOGENOM" id="CLU_003843_0_0_1"/>
<dbReference type="Proteomes" id="UP000008177">
    <property type="component" value="Unplaced contigs"/>
</dbReference>
<feature type="transmembrane region" description="Helical" evidence="3">
    <location>
        <begin position="32"/>
        <end position="54"/>
    </location>
</feature>
<dbReference type="AlphaFoldDB" id="G2Y347"/>
<dbReference type="OrthoDB" id="3556584at2759"/>
<feature type="coiled-coil region" evidence="1">
    <location>
        <begin position="436"/>
        <end position="467"/>
    </location>
</feature>
<feature type="region of interest" description="Disordered" evidence="2">
    <location>
        <begin position="736"/>
        <end position="764"/>
    </location>
</feature>
<feature type="compositionally biased region" description="Pro residues" evidence="2">
    <location>
        <begin position="742"/>
        <end position="758"/>
    </location>
</feature>
<evidence type="ECO:0000256" key="2">
    <source>
        <dbReference type="SAM" id="MobiDB-lite"/>
    </source>
</evidence>
<keyword evidence="3" id="KW-0472">Membrane</keyword>
<evidence type="ECO:0000256" key="3">
    <source>
        <dbReference type="SAM" id="Phobius"/>
    </source>
</evidence>
<protein>
    <submittedName>
        <fullName evidence="4">Uncharacterized protein</fullName>
    </submittedName>
</protein>
<organism evidence="4 5">
    <name type="scientific">Botryotinia fuckeliana (strain T4)</name>
    <name type="common">Noble rot fungus</name>
    <name type="synonym">Botrytis cinerea</name>
    <dbReference type="NCBI Taxonomy" id="999810"/>
    <lineage>
        <taxon>Eukaryota</taxon>
        <taxon>Fungi</taxon>
        <taxon>Dikarya</taxon>
        <taxon>Ascomycota</taxon>
        <taxon>Pezizomycotina</taxon>
        <taxon>Leotiomycetes</taxon>
        <taxon>Helotiales</taxon>
        <taxon>Sclerotiniaceae</taxon>
        <taxon>Botrytis</taxon>
    </lineage>
</organism>
<keyword evidence="1" id="KW-0175">Coiled coil</keyword>